<dbReference type="Pfam" id="PF13489">
    <property type="entry name" value="Methyltransf_23"/>
    <property type="match status" value="1"/>
</dbReference>
<dbReference type="GeneID" id="87858375"/>
<organism evidence="2 3">
    <name type="scientific">Neurospora tetraspora</name>
    <dbReference type="NCBI Taxonomy" id="94610"/>
    <lineage>
        <taxon>Eukaryota</taxon>
        <taxon>Fungi</taxon>
        <taxon>Dikarya</taxon>
        <taxon>Ascomycota</taxon>
        <taxon>Pezizomycotina</taxon>
        <taxon>Sordariomycetes</taxon>
        <taxon>Sordariomycetidae</taxon>
        <taxon>Sordariales</taxon>
        <taxon>Sordariaceae</taxon>
        <taxon>Neurospora</taxon>
    </lineage>
</organism>
<evidence type="ECO:0000313" key="2">
    <source>
        <dbReference type="EMBL" id="KAK3347942.1"/>
    </source>
</evidence>
<dbReference type="PANTHER" id="PTHR43591:SF10">
    <property type="entry name" value="ABC TRANSMEMBRANE TYPE-1 DOMAIN-CONTAINING PROTEIN-RELATED"/>
    <property type="match status" value="1"/>
</dbReference>
<protein>
    <submittedName>
        <fullName evidence="2">S-adenosyl-L-methionine-dependent methyltransferase</fullName>
    </submittedName>
</protein>
<dbReference type="EMBL" id="JAUEPP010000003">
    <property type="protein sequence ID" value="KAK3347942.1"/>
    <property type="molecule type" value="Genomic_DNA"/>
</dbReference>
<proteinExistence type="inferred from homology"/>
<reference evidence="2" key="2">
    <citation type="submission" date="2023-06" db="EMBL/GenBank/DDBJ databases">
        <authorList>
            <consortium name="Lawrence Berkeley National Laboratory"/>
            <person name="Haridas S."/>
            <person name="Hensen N."/>
            <person name="Bonometti L."/>
            <person name="Westerberg I."/>
            <person name="Brannstrom I.O."/>
            <person name="Guillou S."/>
            <person name="Cros-Aarteil S."/>
            <person name="Calhoun S."/>
            <person name="Kuo A."/>
            <person name="Mondo S."/>
            <person name="Pangilinan J."/>
            <person name="Riley R."/>
            <person name="Labutti K."/>
            <person name="Andreopoulos B."/>
            <person name="Lipzen A."/>
            <person name="Chen C."/>
            <person name="Yanf M."/>
            <person name="Daum C."/>
            <person name="Ng V."/>
            <person name="Clum A."/>
            <person name="Steindorff A."/>
            <person name="Ohm R."/>
            <person name="Martin F."/>
            <person name="Silar P."/>
            <person name="Natvig D."/>
            <person name="Lalanne C."/>
            <person name="Gautier V."/>
            <person name="Ament-Velasquez S.L."/>
            <person name="Kruys A."/>
            <person name="Hutchinson M.I."/>
            <person name="Powell A.J."/>
            <person name="Barry K."/>
            <person name="Miller A.N."/>
            <person name="Grigoriev I.V."/>
            <person name="Debuchy R."/>
            <person name="Gladieux P."/>
            <person name="Thoren M.H."/>
            <person name="Johannesson H."/>
        </authorList>
    </citation>
    <scope>NUCLEOTIDE SEQUENCE</scope>
    <source>
        <strain evidence="2">CBS 560.94</strain>
    </source>
</reference>
<dbReference type="CDD" id="cd02440">
    <property type="entry name" value="AdoMet_MTases"/>
    <property type="match status" value="1"/>
</dbReference>
<reference evidence="2" key="1">
    <citation type="journal article" date="2023" name="Mol. Phylogenet. Evol.">
        <title>Genome-scale phylogeny and comparative genomics of the fungal order Sordariales.</title>
        <authorList>
            <person name="Hensen N."/>
            <person name="Bonometti L."/>
            <person name="Westerberg I."/>
            <person name="Brannstrom I.O."/>
            <person name="Guillou S."/>
            <person name="Cros-Aarteil S."/>
            <person name="Calhoun S."/>
            <person name="Haridas S."/>
            <person name="Kuo A."/>
            <person name="Mondo S."/>
            <person name="Pangilinan J."/>
            <person name="Riley R."/>
            <person name="LaButti K."/>
            <person name="Andreopoulos B."/>
            <person name="Lipzen A."/>
            <person name="Chen C."/>
            <person name="Yan M."/>
            <person name="Daum C."/>
            <person name="Ng V."/>
            <person name="Clum A."/>
            <person name="Steindorff A."/>
            <person name="Ohm R.A."/>
            <person name="Martin F."/>
            <person name="Silar P."/>
            <person name="Natvig D.O."/>
            <person name="Lalanne C."/>
            <person name="Gautier V."/>
            <person name="Ament-Velasquez S.L."/>
            <person name="Kruys A."/>
            <person name="Hutchinson M.I."/>
            <person name="Powell A.J."/>
            <person name="Barry K."/>
            <person name="Miller A.N."/>
            <person name="Grigoriev I.V."/>
            <person name="Debuchy R."/>
            <person name="Gladieux P."/>
            <person name="Hiltunen Thoren M."/>
            <person name="Johannesson H."/>
        </authorList>
    </citation>
    <scope>NUCLEOTIDE SEQUENCE</scope>
    <source>
        <strain evidence="2">CBS 560.94</strain>
    </source>
</reference>
<sequence>MTTATEPEAGPSTLAPVSEHLQEPFQQHIIPVENFNDGPMFEVDNIDEKSDPGFEDGDYRSVTVSLNRTIREYRHINGRSYHNYDGAYYWAPNDDTQNDHLDMVHHMMCLAYDNQLFLAPLKNPQRVLDVGCGTGIWCLDFAEQFPGAQVIGTDISPIQPRWVSPNCKFEIDNCELEWTFAENEFDYIHISSLIGSIQDWPKLYKEILRALKPGGWFEQREFALPVRANEGALPEDCVYDEWARILYETGYLTGCTWRVTEHWKEWLREAGFTEKIHTHQVKIPIGGWPKDKIQKEIGLFNRLSIETGLEGAAIYICKMVLGWHDVEIQLFLERMRAVVKNPKIHAYFPLKSVWTQKPFTWVERQLCV</sequence>
<evidence type="ECO:0000256" key="1">
    <source>
        <dbReference type="ARBA" id="ARBA00038158"/>
    </source>
</evidence>
<dbReference type="SUPFAM" id="SSF53335">
    <property type="entry name" value="S-adenosyl-L-methionine-dependent methyltransferases"/>
    <property type="match status" value="1"/>
</dbReference>
<dbReference type="PANTHER" id="PTHR43591">
    <property type="entry name" value="METHYLTRANSFERASE"/>
    <property type="match status" value="1"/>
</dbReference>
<evidence type="ECO:0000313" key="3">
    <source>
        <dbReference type="Proteomes" id="UP001278500"/>
    </source>
</evidence>
<keyword evidence="2" id="KW-0808">Transferase</keyword>
<dbReference type="GO" id="GO:0032259">
    <property type="term" value="P:methylation"/>
    <property type="evidence" value="ECO:0007669"/>
    <property type="project" value="UniProtKB-KW"/>
</dbReference>
<dbReference type="Proteomes" id="UP001278500">
    <property type="component" value="Unassembled WGS sequence"/>
</dbReference>
<dbReference type="RefSeq" id="XP_062683024.1">
    <property type="nucleotide sequence ID" value="XM_062821221.1"/>
</dbReference>
<name>A0AAE0JHH4_9PEZI</name>
<keyword evidence="2" id="KW-0489">Methyltransferase</keyword>
<dbReference type="AlphaFoldDB" id="A0AAE0JHH4"/>
<dbReference type="InterPro" id="IPR029063">
    <property type="entry name" value="SAM-dependent_MTases_sf"/>
</dbReference>
<keyword evidence="3" id="KW-1185">Reference proteome</keyword>
<comment type="similarity">
    <text evidence="1">Belongs to the methyltransferase superfamily. LaeA methyltransferase family.</text>
</comment>
<dbReference type="Gene3D" id="3.40.50.150">
    <property type="entry name" value="Vaccinia Virus protein VP39"/>
    <property type="match status" value="1"/>
</dbReference>
<comment type="caution">
    <text evidence="2">The sequence shown here is derived from an EMBL/GenBank/DDBJ whole genome shotgun (WGS) entry which is preliminary data.</text>
</comment>
<accession>A0AAE0JHH4</accession>
<dbReference type="GO" id="GO:0008168">
    <property type="term" value="F:methyltransferase activity"/>
    <property type="evidence" value="ECO:0007669"/>
    <property type="project" value="UniProtKB-KW"/>
</dbReference>
<gene>
    <name evidence="2" type="ORF">B0H65DRAFT_159977</name>
</gene>